<protein>
    <submittedName>
        <fullName evidence="1">Uncharacterized protein</fullName>
    </submittedName>
</protein>
<dbReference type="AlphaFoldDB" id="A0A6J4QX09"/>
<name>A0A6J4QX09_9ACTN</name>
<reference evidence="1" key="1">
    <citation type="submission" date="2020-02" db="EMBL/GenBank/DDBJ databases">
        <authorList>
            <person name="Meier V. D."/>
        </authorList>
    </citation>
    <scope>NUCLEOTIDE SEQUENCE</scope>
    <source>
        <strain evidence="1">AVDCRST_MAG14</strain>
    </source>
</reference>
<sequence>MSVLLRLYRFEVVHTFTVSETRFMITSWATRTGTGHTAVEDVVYRDVV</sequence>
<gene>
    <name evidence="1" type="ORF">AVDCRST_MAG14-1196</name>
</gene>
<proteinExistence type="predicted"/>
<evidence type="ECO:0000313" key="1">
    <source>
        <dbReference type="EMBL" id="CAA9453132.1"/>
    </source>
</evidence>
<accession>A0A6J4QX09</accession>
<organism evidence="1">
    <name type="scientific">uncultured Rubrobacteraceae bacterium</name>
    <dbReference type="NCBI Taxonomy" id="349277"/>
    <lineage>
        <taxon>Bacteria</taxon>
        <taxon>Bacillati</taxon>
        <taxon>Actinomycetota</taxon>
        <taxon>Rubrobacteria</taxon>
        <taxon>Rubrobacterales</taxon>
        <taxon>Rubrobacteraceae</taxon>
        <taxon>environmental samples</taxon>
    </lineage>
</organism>
<dbReference type="EMBL" id="CADCVG010000050">
    <property type="protein sequence ID" value="CAA9453132.1"/>
    <property type="molecule type" value="Genomic_DNA"/>
</dbReference>